<keyword evidence="1" id="KW-1133">Transmembrane helix</keyword>
<dbReference type="PANTHER" id="PTHR34220:SF7">
    <property type="entry name" value="SENSOR HISTIDINE KINASE YPDA"/>
    <property type="match status" value="1"/>
</dbReference>
<keyword evidence="4" id="KW-1185">Reference proteome</keyword>
<dbReference type="GO" id="GO:0016020">
    <property type="term" value="C:membrane"/>
    <property type="evidence" value="ECO:0007669"/>
    <property type="project" value="InterPro"/>
</dbReference>
<keyword evidence="1" id="KW-0812">Transmembrane</keyword>
<dbReference type="Proteomes" id="UP000006051">
    <property type="component" value="Chromosome"/>
</dbReference>
<dbReference type="KEGG" id="orh:Ornrh_0813"/>
<dbReference type="InterPro" id="IPR050640">
    <property type="entry name" value="Bact_2-comp_sensor_kinase"/>
</dbReference>
<dbReference type="Pfam" id="PF06580">
    <property type="entry name" value="His_kinase"/>
    <property type="match status" value="1"/>
</dbReference>
<dbReference type="STRING" id="867902.Ornrh_0813"/>
<dbReference type="EMBL" id="CP003283">
    <property type="protein sequence ID" value="AFL97009.1"/>
    <property type="molecule type" value="Genomic_DNA"/>
</dbReference>
<proteinExistence type="predicted"/>
<evidence type="ECO:0000313" key="4">
    <source>
        <dbReference type="Proteomes" id="UP000006051"/>
    </source>
</evidence>
<feature type="transmembrane region" description="Helical" evidence="1">
    <location>
        <begin position="109"/>
        <end position="128"/>
    </location>
</feature>
<keyword evidence="1" id="KW-0472">Membrane</keyword>
<evidence type="ECO:0000259" key="2">
    <source>
        <dbReference type="Pfam" id="PF06580"/>
    </source>
</evidence>
<organism evidence="3 4">
    <name type="scientific">Ornithobacterium rhinotracheale (strain ATCC 51463 / DSM 15997 / CCUG 23171 / CIP 104009 / LMG 9086)</name>
    <dbReference type="NCBI Taxonomy" id="867902"/>
    <lineage>
        <taxon>Bacteria</taxon>
        <taxon>Pseudomonadati</taxon>
        <taxon>Bacteroidota</taxon>
        <taxon>Flavobacteriia</taxon>
        <taxon>Flavobacteriales</taxon>
        <taxon>Weeksellaceae</taxon>
        <taxon>Ornithobacterium</taxon>
    </lineage>
</organism>
<feature type="transmembrane region" description="Helical" evidence="1">
    <location>
        <begin position="7"/>
        <end position="28"/>
    </location>
</feature>
<gene>
    <name evidence="3" type="ordered locus">Ornrh_0813</name>
</gene>
<dbReference type="eggNOG" id="COG2972">
    <property type="taxonomic scope" value="Bacteria"/>
</dbReference>
<dbReference type="AlphaFoldDB" id="I3ZZ75"/>
<accession>I3ZZ75</accession>
<evidence type="ECO:0000313" key="3">
    <source>
        <dbReference type="EMBL" id="AFL97009.1"/>
    </source>
</evidence>
<dbReference type="GO" id="GO:0000155">
    <property type="term" value="F:phosphorelay sensor kinase activity"/>
    <property type="evidence" value="ECO:0007669"/>
    <property type="project" value="InterPro"/>
</dbReference>
<sequence>MRTFVKHFAIATILLIGFVLFSIISQGVSLTHITVGYLVQIILYSAVYCYSLYFLNTYLHHRARLLLKKTEIKSSLFWFYYLIFIIAVNSFAVYLIAQILSGSTHDYSRILAISLIIGFLFYSYYYIFNFFQKKNKEQELSIAKISRSESAAKSQIGAHFLFNSLNILNGLIDENPKKAQNFITDMAEVYRYILDESEKNWTQLKDEIKFAEKYLNLIQIRFEDSLEIYIEPEIADSELYLAPLTLQLLLENIIKHNALSREKKLKIEIYQENDFLVVKNNLNPKSILQKRKGKGLQNIINQYTSVDKKVIVQESATHFTVKIPLLKTI</sequence>
<name>I3ZZ75_ORNRL</name>
<feature type="transmembrane region" description="Helical" evidence="1">
    <location>
        <begin position="34"/>
        <end position="55"/>
    </location>
</feature>
<dbReference type="InterPro" id="IPR010559">
    <property type="entry name" value="Sig_transdc_His_kin_internal"/>
</dbReference>
<reference evidence="3 4" key="1">
    <citation type="submission" date="2012-06" db="EMBL/GenBank/DDBJ databases">
        <title>The complete genome of Ornithobacterium rhinotracheale DSM 15997.</title>
        <authorList>
            <consortium name="US DOE Joint Genome Institute (JGI-PGF)"/>
            <person name="Lucas S."/>
            <person name="Copeland A."/>
            <person name="Lapidus A."/>
            <person name="Goodwin L."/>
            <person name="Pitluck S."/>
            <person name="Peters L."/>
            <person name="Mikhailova N."/>
            <person name="Teshima H."/>
            <person name="Kyrpides N."/>
            <person name="Mavromatis K."/>
            <person name="Pagani I."/>
            <person name="Ivanova N."/>
            <person name="Ovchinnikova G."/>
            <person name="Zeytun A."/>
            <person name="Detter J.C."/>
            <person name="Han C."/>
            <person name="Land M."/>
            <person name="Hauser L."/>
            <person name="Markowitz V."/>
            <person name="Cheng J.-F."/>
            <person name="Hugenholtz P."/>
            <person name="Woyke T."/>
            <person name="Wu D."/>
            <person name="Lang E."/>
            <person name="Kopitz M."/>
            <person name="Brambilla E."/>
            <person name="Klenk H.-P."/>
            <person name="Eisen J.A."/>
        </authorList>
    </citation>
    <scope>NUCLEOTIDE SEQUENCE [LARGE SCALE GENOMIC DNA]</scope>
    <source>
        <strain evidence="4">ATCC 51463 / DSM 15997 / CCUG 23171 / LMG 9086</strain>
    </source>
</reference>
<evidence type="ECO:0000256" key="1">
    <source>
        <dbReference type="SAM" id="Phobius"/>
    </source>
</evidence>
<dbReference type="PATRIC" id="fig|867902.3.peg.795"/>
<dbReference type="HOGENOM" id="CLU_020473_0_1_10"/>
<protein>
    <submittedName>
        <fullName evidence="3">Putative regulator of cell autolysis</fullName>
    </submittedName>
</protein>
<dbReference type="PANTHER" id="PTHR34220">
    <property type="entry name" value="SENSOR HISTIDINE KINASE YPDA"/>
    <property type="match status" value="1"/>
</dbReference>
<dbReference type="RefSeq" id="WP_014790610.1">
    <property type="nucleotide sequence ID" value="NC_018016.1"/>
</dbReference>
<dbReference type="GeneID" id="97257521"/>
<feature type="transmembrane region" description="Helical" evidence="1">
    <location>
        <begin position="76"/>
        <end position="97"/>
    </location>
</feature>
<dbReference type="GeneID" id="71569104"/>
<feature type="domain" description="Signal transduction histidine kinase internal region" evidence="2">
    <location>
        <begin position="151"/>
        <end position="226"/>
    </location>
</feature>